<name>A0ABW0KSL3_9BACT</name>
<dbReference type="RefSeq" id="WP_377167110.1">
    <property type="nucleotide sequence ID" value="NZ_JBHSMQ010000004.1"/>
</dbReference>
<dbReference type="PANTHER" id="PTHR33751">
    <property type="entry name" value="CBB3-TYPE CYTOCHROME C OXIDASE SUBUNIT FIXP"/>
    <property type="match status" value="1"/>
</dbReference>
<dbReference type="InterPro" id="IPR050597">
    <property type="entry name" value="Cytochrome_c_Oxidase_Subunit"/>
</dbReference>
<keyword evidence="3 4" id="KW-0408">Iron</keyword>
<feature type="domain" description="Cytochrome c" evidence="7">
    <location>
        <begin position="96"/>
        <end position="185"/>
    </location>
</feature>
<dbReference type="Proteomes" id="UP001596052">
    <property type="component" value="Unassembled WGS sequence"/>
</dbReference>
<keyword evidence="9" id="KW-1185">Reference proteome</keyword>
<dbReference type="InterPro" id="IPR038414">
    <property type="entry name" value="CcoP_N_sf"/>
</dbReference>
<evidence type="ECO:0000256" key="1">
    <source>
        <dbReference type="ARBA" id="ARBA00022617"/>
    </source>
</evidence>
<dbReference type="EMBL" id="JBHSMQ010000004">
    <property type="protein sequence ID" value="MFC5455738.1"/>
    <property type="molecule type" value="Genomic_DNA"/>
</dbReference>
<dbReference type="InterPro" id="IPR009056">
    <property type="entry name" value="Cyt_c-like_dom"/>
</dbReference>
<gene>
    <name evidence="8" type="ORF">ACFQDI_12800</name>
</gene>
<dbReference type="SUPFAM" id="SSF46626">
    <property type="entry name" value="Cytochrome c"/>
    <property type="match status" value="1"/>
</dbReference>
<dbReference type="PANTHER" id="PTHR33751:SF1">
    <property type="entry name" value="CBB3-TYPE CYTOCHROME C OXIDASE SUBUNIT FIXP"/>
    <property type="match status" value="1"/>
</dbReference>
<keyword evidence="6" id="KW-0472">Membrane</keyword>
<evidence type="ECO:0000313" key="8">
    <source>
        <dbReference type="EMBL" id="MFC5455738.1"/>
    </source>
</evidence>
<keyword evidence="6" id="KW-1133">Transmembrane helix</keyword>
<feature type="transmembrane region" description="Helical" evidence="6">
    <location>
        <begin position="33"/>
        <end position="53"/>
    </location>
</feature>
<keyword evidence="2 4" id="KW-0479">Metal-binding</keyword>
<comment type="caution">
    <text evidence="8">The sequence shown here is derived from an EMBL/GenBank/DDBJ whole genome shotgun (WGS) entry which is preliminary data.</text>
</comment>
<evidence type="ECO:0000259" key="7">
    <source>
        <dbReference type="PROSITE" id="PS51007"/>
    </source>
</evidence>
<evidence type="ECO:0000256" key="4">
    <source>
        <dbReference type="PROSITE-ProRule" id="PRU00433"/>
    </source>
</evidence>
<organism evidence="8 9">
    <name type="scientific">Prosthecobacter fluviatilis</name>
    <dbReference type="NCBI Taxonomy" id="445931"/>
    <lineage>
        <taxon>Bacteria</taxon>
        <taxon>Pseudomonadati</taxon>
        <taxon>Verrucomicrobiota</taxon>
        <taxon>Verrucomicrobiia</taxon>
        <taxon>Verrucomicrobiales</taxon>
        <taxon>Verrucomicrobiaceae</taxon>
        <taxon>Prosthecobacter</taxon>
    </lineage>
</organism>
<proteinExistence type="predicted"/>
<protein>
    <submittedName>
        <fullName evidence="8">Cbb3-type cytochrome c oxidase N-terminal domain-containing protein</fullName>
    </submittedName>
</protein>
<accession>A0ABW0KSL3</accession>
<evidence type="ECO:0000256" key="2">
    <source>
        <dbReference type="ARBA" id="ARBA00022723"/>
    </source>
</evidence>
<dbReference type="Gene3D" id="1.10.760.10">
    <property type="entry name" value="Cytochrome c-like domain"/>
    <property type="match status" value="1"/>
</dbReference>
<feature type="region of interest" description="Disordered" evidence="5">
    <location>
        <begin position="188"/>
        <end position="211"/>
    </location>
</feature>
<reference evidence="9" key="1">
    <citation type="journal article" date="2019" name="Int. J. Syst. Evol. Microbiol.">
        <title>The Global Catalogue of Microorganisms (GCM) 10K type strain sequencing project: providing services to taxonomists for standard genome sequencing and annotation.</title>
        <authorList>
            <consortium name="The Broad Institute Genomics Platform"/>
            <consortium name="The Broad Institute Genome Sequencing Center for Infectious Disease"/>
            <person name="Wu L."/>
            <person name="Ma J."/>
        </authorList>
    </citation>
    <scope>NUCLEOTIDE SEQUENCE [LARGE SCALE GENOMIC DNA]</scope>
    <source>
        <strain evidence="9">CGMCC 4.1469</strain>
    </source>
</reference>
<keyword evidence="1 4" id="KW-0349">Heme</keyword>
<evidence type="ECO:0000256" key="3">
    <source>
        <dbReference type="ARBA" id="ARBA00023004"/>
    </source>
</evidence>
<evidence type="ECO:0000256" key="6">
    <source>
        <dbReference type="SAM" id="Phobius"/>
    </source>
</evidence>
<dbReference type="Pfam" id="PF13442">
    <property type="entry name" value="Cytochrome_CBB3"/>
    <property type="match status" value="1"/>
</dbReference>
<keyword evidence="6" id="KW-0812">Transmembrane</keyword>
<evidence type="ECO:0000256" key="5">
    <source>
        <dbReference type="SAM" id="MobiDB-lite"/>
    </source>
</evidence>
<dbReference type="Pfam" id="PF14715">
    <property type="entry name" value="FixP_N"/>
    <property type="match status" value="1"/>
</dbReference>
<evidence type="ECO:0000313" key="9">
    <source>
        <dbReference type="Proteomes" id="UP001596052"/>
    </source>
</evidence>
<dbReference type="Gene3D" id="6.10.280.130">
    <property type="match status" value="1"/>
</dbReference>
<dbReference type="PROSITE" id="PS51007">
    <property type="entry name" value="CYTC"/>
    <property type="match status" value="1"/>
</dbReference>
<sequence>MDSKKPSPNNNEPTLREHVYDGIQEYDQKLPNWWLFTLYIAIAWFVVHWLCYYQLGLGSSDTSIIDKAMAEMQQARDKQMESITDEQLWALSRDAAAVEAGKATFMTPGMCVTCHGPDLSGMLSGAKLPGLPLNDQEWKHGGKPTEIFKIVRKGSPDITKGMAAWEQVLGMKRVSEVVAFVLSHHKEGEPITRAADSPPAPATTAPAPAAK</sequence>
<feature type="compositionally biased region" description="Low complexity" evidence="5">
    <location>
        <begin position="194"/>
        <end position="211"/>
    </location>
</feature>
<dbReference type="InterPro" id="IPR032858">
    <property type="entry name" value="CcoP_N"/>
</dbReference>
<dbReference type="InterPro" id="IPR036909">
    <property type="entry name" value="Cyt_c-like_dom_sf"/>
</dbReference>